<organism evidence="3 4">
    <name type="scientific">Lawsonia intracellularis (strain PHE/MN1-00)</name>
    <dbReference type="NCBI Taxonomy" id="363253"/>
    <lineage>
        <taxon>Bacteria</taxon>
        <taxon>Pseudomonadati</taxon>
        <taxon>Thermodesulfobacteriota</taxon>
        <taxon>Desulfovibrionia</taxon>
        <taxon>Desulfovibrionales</taxon>
        <taxon>Desulfovibrionaceae</taxon>
        <taxon>Lawsonia</taxon>
    </lineage>
</organism>
<keyword evidence="4" id="KW-1185">Reference proteome</keyword>
<dbReference type="AlphaFoldDB" id="Q1MQF1"/>
<evidence type="ECO:0000313" key="4">
    <source>
        <dbReference type="Proteomes" id="UP000002430"/>
    </source>
</evidence>
<feature type="compositionally biased region" description="Basic and acidic residues" evidence="2">
    <location>
        <begin position="24"/>
        <end position="36"/>
    </location>
</feature>
<name>Q1MQF1_LAWIP</name>
<protein>
    <submittedName>
        <fullName evidence="3">NA</fullName>
    </submittedName>
</protein>
<evidence type="ECO:0000313" key="3">
    <source>
        <dbReference type="EMBL" id="CAJ54776.1"/>
    </source>
</evidence>
<proteinExistence type="predicted"/>
<evidence type="ECO:0000256" key="2">
    <source>
        <dbReference type="SAM" id="MobiDB-lite"/>
    </source>
</evidence>
<dbReference type="KEGG" id="lip:LI0722"/>
<dbReference type="HOGENOM" id="CLU_692219_0_0_7"/>
<evidence type="ECO:0000256" key="1">
    <source>
        <dbReference type="SAM" id="Coils"/>
    </source>
</evidence>
<dbReference type="Proteomes" id="UP000002430">
    <property type="component" value="Chromosome"/>
</dbReference>
<sequence length="398" mass="44446">MAKDATLESLDDIIDLVDIVQSSDKSESQDSEKVDFDSQLSDILSNDDPISLEDIPDLDELFAEESEEVKEENNSQQVDIDSEDLLDNLGEEKVETNVLSKIDSDPEDLDALLDNLFSEEEKEPIKNQKESSNASLNLGQLEFSTNEDKTNFLEKALDGLDDLDDLLMEEDLDSTVDISPKKIVDVVEQEESPNQLEDIDKTLPDVVVEDVTNVEHILSDKDKGEVEAILDAVKDPAFLANEKNLLDNNSNVPQSLSAVSSEEIQISSNDSRVMETAAKKVQSSDTTLEVSSVLPSVTNTVIDELNVRIQQLENESQALKQRVSALELIIMAHESEVEELQDSNVMRFNSIDEKIDNSLQMDILVKEVVDRLQPEIDKFAAEAAVRVIREEIELLLKK</sequence>
<keyword evidence="1" id="KW-0175">Coiled coil</keyword>
<feature type="coiled-coil region" evidence="1">
    <location>
        <begin position="302"/>
        <end position="343"/>
    </location>
</feature>
<gene>
    <name evidence="3" type="ordered locus">LI0722</name>
</gene>
<reference evidence="3 4" key="1">
    <citation type="submission" date="2005-11" db="EMBL/GenBank/DDBJ databases">
        <title>The complete genome sequence of Lawsonia intracellularis: the causative agent of proliferative enteropathy.</title>
        <authorList>
            <person name="Kaur K."/>
            <person name="Zhang Q."/>
            <person name="Beckler D."/>
            <person name="Munir S."/>
            <person name="Li L."/>
            <person name="Kinsley K."/>
            <person name="Herron L."/>
            <person name="Peterson A."/>
            <person name="May B."/>
            <person name="Singh S."/>
            <person name="Gebhart C."/>
            <person name="Kapur V."/>
        </authorList>
    </citation>
    <scope>NUCLEOTIDE SEQUENCE [LARGE SCALE GENOMIC DNA]</scope>
    <source>
        <strain evidence="3 4">PHE/MN1-00</strain>
    </source>
</reference>
<accession>Q1MQF1</accession>
<dbReference type="RefSeq" id="WP_011526805.1">
    <property type="nucleotide sequence ID" value="NC_008011.1"/>
</dbReference>
<feature type="region of interest" description="Disordered" evidence="2">
    <location>
        <begin position="22"/>
        <end position="53"/>
    </location>
</feature>
<dbReference type="EMBL" id="AM180252">
    <property type="protein sequence ID" value="CAJ54776.1"/>
    <property type="molecule type" value="Genomic_DNA"/>
</dbReference>